<accession>A0A0P1AEW4</accession>
<dbReference type="RefSeq" id="XP_024575305.1">
    <property type="nucleotide sequence ID" value="XM_024724427.1"/>
</dbReference>
<reference evidence="3" key="1">
    <citation type="submission" date="2014-09" db="EMBL/GenBank/DDBJ databases">
        <authorList>
            <person name="Sharma Rahul"/>
            <person name="Thines Marco"/>
        </authorList>
    </citation>
    <scope>NUCLEOTIDE SEQUENCE [LARGE SCALE GENOMIC DNA]</scope>
</reference>
<protein>
    <submittedName>
        <fullName evidence="2">Uncharacterized protein</fullName>
    </submittedName>
</protein>
<dbReference type="Proteomes" id="UP000054928">
    <property type="component" value="Unassembled WGS sequence"/>
</dbReference>
<organism evidence="2 3">
    <name type="scientific">Plasmopara halstedii</name>
    <name type="common">Downy mildew of sunflower</name>
    <dbReference type="NCBI Taxonomy" id="4781"/>
    <lineage>
        <taxon>Eukaryota</taxon>
        <taxon>Sar</taxon>
        <taxon>Stramenopiles</taxon>
        <taxon>Oomycota</taxon>
        <taxon>Peronosporomycetes</taxon>
        <taxon>Peronosporales</taxon>
        <taxon>Peronosporaceae</taxon>
        <taxon>Plasmopara</taxon>
    </lineage>
</organism>
<evidence type="ECO:0000313" key="2">
    <source>
        <dbReference type="EMBL" id="CEG38936.1"/>
    </source>
</evidence>
<evidence type="ECO:0000256" key="1">
    <source>
        <dbReference type="SAM" id="MobiDB-lite"/>
    </source>
</evidence>
<proteinExistence type="predicted"/>
<dbReference type="GeneID" id="36404036"/>
<feature type="compositionally biased region" description="Acidic residues" evidence="1">
    <location>
        <begin position="11"/>
        <end position="20"/>
    </location>
</feature>
<keyword evidence="3" id="KW-1185">Reference proteome</keyword>
<sequence length="49" mass="5337">MPESLITGETFGDEADDDPILDAPEFNARDCPIVTASIDFFLELVCDST</sequence>
<dbReference type="AlphaFoldDB" id="A0A0P1AEW4"/>
<dbReference type="EMBL" id="CCYD01000322">
    <property type="protein sequence ID" value="CEG38936.1"/>
    <property type="molecule type" value="Genomic_DNA"/>
</dbReference>
<evidence type="ECO:0000313" key="3">
    <source>
        <dbReference type="Proteomes" id="UP000054928"/>
    </source>
</evidence>
<feature type="region of interest" description="Disordered" evidence="1">
    <location>
        <begin position="1"/>
        <end position="21"/>
    </location>
</feature>
<name>A0A0P1AEW4_PLAHL</name>